<dbReference type="Proteomes" id="UP000314294">
    <property type="component" value="Unassembled WGS sequence"/>
</dbReference>
<name>A0A4Z2EPI8_9TELE</name>
<reference evidence="2 3" key="1">
    <citation type="submission" date="2019-03" db="EMBL/GenBank/DDBJ databases">
        <title>First draft genome of Liparis tanakae, snailfish: a comprehensive survey of snailfish specific genes.</title>
        <authorList>
            <person name="Kim W."/>
            <person name="Song I."/>
            <person name="Jeong J.-H."/>
            <person name="Kim D."/>
            <person name="Kim S."/>
            <person name="Ryu S."/>
            <person name="Song J.Y."/>
            <person name="Lee S.K."/>
        </authorList>
    </citation>
    <scope>NUCLEOTIDE SEQUENCE [LARGE SCALE GENOMIC DNA]</scope>
    <source>
        <tissue evidence="2">Muscle</tissue>
    </source>
</reference>
<organism evidence="2 3">
    <name type="scientific">Liparis tanakae</name>
    <name type="common">Tanaka's snailfish</name>
    <dbReference type="NCBI Taxonomy" id="230148"/>
    <lineage>
        <taxon>Eukaryota</taxon>
        <taxon>Metazoa</taxon>
        <taxon>Chordata</taxon>
        <taxon>Craniata</taxon>
        <taxon>Vertebrata</taxon>
        <taxon>Euteleostomi</taxon>
        <taxon>Actinopterygii</taxon>
        <taxon>Neopterygii</taxon>
        <taxon>Teleostei</taxon>
        <taxon>Neoteleostei</taxon>
        <taxon>Acanthomorphata</taxon>
        <taxon>Eupercaria</taxon>
        <taxon>Perciformes</taxon>
        <taxon>Cottioidei</taxon>
        <taxon>Cottales</taxon>
        <taxon>Liparidae</taxon>
        <taxon>Liparis</taxon>
    </lineage>
</organism>
<evidence type="ECO:0000256" key="1">
    <source>
        <dbReference type="SAM" id="MobiDB-lite"/>
    </source>
</evidence>
<evidence type="ECO:0000313" key="2">
    <source>
        <dbReference type="EMBL" id="TNN30242.1"/>
    </source>
</evidence>
<feature type="region of interest" description="Disordered" evidence="1">
    <location>
        <begin position="1"/>
        <end position="24"/>
    </location>
</feature>
<sequence>MSSWTSRVFKDGADLTGGDDSAVDPADEIQESRVDEALQSSSHDSCPIKNSTELIFDSTSSVTSLFHGNQLAHWGTMK</sequence>
<keyword evidence="3" id="KW-1185">Reference proteome</keyword>
<dbReference type="AlphaFoldDB" id="A0A4Z2EPI8"/>
<proteinExistence type="predicted"/>
<evidence type="ECO:0000313" key="3">
    <source>
        <dbReference type="Proteomes" id="UP000314294"/>
    </source>
</evidence>
<protein>
    <submittedName>
        <fullName evidence="2">Uncharacterized protein</fullName>
    </submittedName>
</protein>
<gene>
    <name evidence="2" type="ORF">EYF80_059606</name>
</gene>
<accession>A0A4Z2EPI8</accession>
<dbReference type="EMBL" id="SRLO01004711">
    <property type="protein sequence ID" value="TNN30242.1"/>
    <property type="molecule type" value="Genomic_DNA"/>
</dbReference>
<comment type="caution">
    <text evidence="2">The sequence shown here is derived from an EMBL/GenBank/DDBJ whole genome shotgun (WGS) entry which is preliminary data.</text>
</comment>